<accession>A0A6A7AD46</accession>
<reference evidence="1" key="1">
    <citation type="journal article" date="2020" name="Stud. Mycol.">
        <title>101 Dothideomycetes genomes: a test case for predicting lifestyles and emergence of pathogens.</title>
        <authorList>
            <person name="Haridas S."/>
            <person name="Albert R."/>
            <person name="Binder M."/>
            <person name="Bloem J."/>
            <person name="Labutti K."/>
            <person name="Salamov A."/>
            <person name="Andreopoulos B."/>
            <person name="Baker S."/>
            <person name="Barry K."/>
            <person name="Bills G."/>
            <person name="Bluhm B."/>
            <person name="Cannon C."/>
            <person name="Castanera R."/>
            <person name="Culley D."/>
            <person name="Daum C."/>
            <person name="Ezra D."/>
            <person name="Gonzalez J."/>
            <person name="Henrissat B."/>
            <person name="Kuo A."/>
            <person name="Liang C."/>
            <person name="Lipzen A."/>
            <person name="Lutzoni F."/>
            <person name="Magnuson J."/>
            <person name="Mondo S."/>
            <person name="Nolan M."/>
            <person name="Ohm R."/>
            <person name="Pangilinan J."/>
            <person name="Park H.-J."/>
            <person name="Ramirez L."/>
            <person name="Alfaro M."/>
            <person name="Sun H."/>
            <person name="Tritt A."/>
            <person name="Yoshinaga Y."/>
            <person name="Zwiers L.-H."/>
            <person name="Turgeon B."/>
            <person name="Goodwin S."/>
            <person name="Spatafora J."/>
            <person name="Crous P."/>
            <person name="Grigoriev I."/>
        </authorList>
    </citation>
    <scope>NUCLEOTIDE SEQUENCE</scope>
    <source>
        <strain evidence="1">CBS 113818</strain>
    </source>
</reference>
<dbReference type="AlphaFoldDB" id="A0A6A7AD46"/>
<dbReference type="PANTHER" id="PTHR33112:SF10">
    <property type="entry name" value="TOL"/>
    <property type="match status" value="1"/>
</dbReference>
<evidence type="ECO:0000313" key="2">
    <source>
        <dbReference type="Proteomes" id="UP000799424"/>
    </source>
</evidence>
<protein>
    <recommendedName>
        <fullName evidence="3">Heterokaryon incompatibility domain-containing protein</fullName>
    </recommendedName>
</protein>
<dbReference type="OrthoDB" id="3798263at2759"/>
<evidence type="ECO:0008006" key="3">
    <source>
        <dbReference type="Google" id="ProtNLM"/>
    </source>
</evidence>
<dbReference type="PANTHER" id="PTHR33112">
    <property type="entry name" value="DOMAIN PROTEIN, PUTATIVE-RELATED"/>
    <property type="match status" value="1"/>
</dbReference>
<proteinExistence type="predicted"/>
<dbReference type="EMBL" id="MU006219">
    <property type="protein sequence ID" value="KAF2830794.1"/>
    <property type="molecule type" value="Genomic_DNA"/>
</dbReference>
<name>A0A6A7AD46_9PLEO</name>
<dbReference type="Proteomes" id="UP000799424">
    <property type="component" value="Unassembled WGS sequence"/>
</dbReference>
<gene>
    <name evidence="1" type="ORF">CC86DRAFT_402805</name>
</gene>
<organism evidence="1 2">
    <name type="scientific">Ophiobolus disseminans</name>
    <dbReference type="NCBI Taxonomy" id="1469910"/>
    <lineage>
        <taxon>Eukaryota</taxon>
        <taxon>Fungi</taxon>
        <taxon>Dikarya</taxon>
        <taxon>Ascomycota</taxon>
        <taxon>Pezizomycotina</taxon>
        <taxon>Dothideomycetes</taxon>
        <taxon>Pleosporomycetidae</taxon>
        <taxon>Pleosporales</taxon>
        <taxon>Pleosporineae</taxon>
        <taxon>Phaeosphaeriaceae</taxon>
        <taxon>Ophiobolus</taxon>
    </lineage>
</organism>
<evidence type="ECO:0000313" key="1">
    <source>
        <dbReference type="EMBL" id="KAF2830794.1"/>
    </source>
</evidence>
<sequence>MLRGWEKGVEDYTQRSITMQSDRLVALAGMASVIGKLVGSDFFAGLWTGKHLLRSLLWEFQDLEAELERSIDDLPKPQSSVTIREELNSDRRLFPSWSWASCLSEPRRVSYTRWDEPMKADWKTSRSPSEVADVVSSHADDIFTSKPIKGTIKMRGRLRKMQVVEGELGYNKDEMANNVVRIVPSDEVVVTDQLFNRKTIDQDDYQLLESPPLEGTIPHPIIDESAPKEWLDYLKSNLDNKRQKRSEAPKTQGLPLGDAMSFDFGGDLMARLQGLEDLRIQQEANQKTAVPITKRQHFWIKDNVCIANRDVWCFPIAFWENVMVGLCLEPTNAGENEFHRIGLCNIERSGNQNWEEDVVFESWKALERIEVSIV</sequence>
<keyword evidence="2" id="KW-1185">Reference proteome</keyword>